<sequence length="62" mass="7061">MSSKALATQFKWYLHDYASNASDRDASVTDNCWGGSEILRMAANFLRPDIYVIERRDGDDSE</sequence>
<organism evidence="1 2">
    <name type="scientific">Peronospora matthiolae</name>
    <dbReference type="NCBI Taxonomy" id="2874970"/>
    <lineage>
        <taxon>Eukaryota</taxon>
        <taxon>Sar</taxon>
        <taxon>Stramenopiles</taxon>
        <taxon>Oomycota</taxon>
        <taxon>Peronosporomycetes</taxon>
        <taxon>Peronosporales</taxon>
        <taxon>Peronosporaceae</taxon>
        <taxon>Peronospora</taxon>
    </lineage>
</organism>
<gene>
    <name evidence="1" type="ORF">PM001_LOCUS22421</name>
</gene>
<evidence type="ECO:0000313" key="1">
    <source>
        <dbReference type="EMBL" id="CAK7937271.1"/>
    </source>
</evidence>
<protein>
    <submittedName>
        <fullName evidence="1">Uncharacterized protein</fullName>
    </submittedName>
</protein>
<name>A0AAV1USJ4_9STRA</name>
<dbReference type="Proteomes" id="UP001162060">
    <property type="component" value="Unassembled WGS sequence"/>
</dbReference>
<dbReference type="AlphaFoldDB" id="A0AAV1USJ4"/>
<reference evidence="1" key="1">
    <citation type="submission" date="2024-01" db="EMBL/GenBank/DDBJ databases">
        <authorList>
            <person name="Webb A."/>
        </authorList>
    </citation>
    <scope>NUCLEOTIDE SEQUENCE</scope>
    <source>
        <strain evidence="1">Pm1</strain>
    </source>
</reference>
<accession>A0AAV1USJ4</accession>
<comment type="caution">
    <text evidence="1">The sequence shown here is derived from an EMBL/GenBank/DDBJ whole genome shotgun (WGS) entry which is preliminary data.</text>
</comment>
<proteinExistence type="predicted"/>
<dbReference type="EMBL" id="CAKLBY020000226">
    <property type="protein sequence ID" value="CAK7937271.1"/>
    <property type="molecule type" value="Genomic_DNA"/>
</dbReference>
<evidence type="ECO:0000313" key="2">
    <source>
        <dbReference type="Proteomes" id="UP001162060"/>
    </source>
</evidence>